<dbReference type="SUPFAM" id="SSF55073">
    <property type="entry name" value="Nucleotide cyclase"/>
    <property type="match status" value="1"/>
</dbReference>
<dbReference type="Gene3D" id="3.30.70.270">
    <property type="match status" value="1"/>
</dbReference>
<sequence length="341" mass="38101">MESSALSDSELGIHLPAEEYKIMVLLVDDQPMVGEAIRRALLNDPNIDFHYCARADEALRVAEKTKPTVILQDLVMPGVDGLTLVRQYRQNATTCDIPIIVLSTREDAEVKRDAFATGVNDYMVKLPDTIELIARIRYHSRSYNNLLQRDAAYRALRESQQQLQKSNFELQRLTNTDGLTGIANRRYFDDYLSAEWKRARREQQELSILLIDVDNFKLYNDTYGHVAGDQVLKQVAKSLEASAMRPADLSARFGGEEFAIILPATGINGAVISGKKVCAAVETLQIPHAHAASGAWLTVSIGVATMTPQSDDAPSDLIEQADKRLYRAKEQGKHRVVWEDA</sequence>
<name>A0ABS0ETL0_9BURK</name>
<dbReference type="SUPFAM" id="SSF52172">
    <property type="entry name" value="CheY-like"/>
    <property type="match status" value="1"/>
</dbReference>
<dbReference type="Pfam" id="PF00072">
    <property type="entry name" value="Response_reg"/>
    <property type="match status" value="1"/>
</dbReference>
<dbReference type="SMART" id="SM00448">
    <property type="entry name" value="REC"/>
    <property type="match status" value="1"/>
</dbReference>
<dbReference type="SMART" id="SM00267">
    <property type="entry name" value="GGDEF"/>
    <property type="match status" value="1"/>
</dbReference>
<dbReference type="PANTHER" id="PTHR45138">
    <property type="entry name" value="REGULATORY COMPONENTS OF SENSORY TRANSDUCTION SYSTEM"/>
    <property type="match status" value="1"/>
</dbReference>
<dbReference type="InterPro" id="IPR011006">
    <property type="entry name" value="CheY-like_superfamily"/>
</dbReference>
<dbReference type="EMBL" id="JADOEL010000007">
    <property type="protein sequence ID" value="MBF8178195.1"/>
    <property type="molecule type" value="Genomic_DNA"/>
</dbReference>
<feature type="modified residue" description="4-aspartylphosphate" evidence="3">
    <location>
        <position position="73"/>
    </location>
</feature>
<evidence type="ECO:0000256" key="2">
    <source>
        <dbReference type="ARBA" id="ARBA00034247"/>
    </source>
</evidence>
<keyword evidence="7" id="KW-1185">Reference proteome</keyword>
<dbReference type="EC" id="2.7.7.65" evidence="1"/>
<dbReference type="InterPro" id="IPR000160">
    <property type="entry name" value="GGDEF_dom"/>
</dbReference>
<proteinExistence type="predicted"/>
<dbReference type="InterPro" id="IPR050469">
    <property type="entry name" value="Diguanylate_Cyclase"/>
</dbReference>
<comment type="caution">
    <text evidence="6">The sequence shown here is derived from an EMBL/GenBank/DDBJ whole genome shotgun (WGS) entry which is preliminary data.</text>
</comment>
<evidence type="ECO:0000313" key="7">
    <source>
        <dbReference type="Proteomes" id="UP000657372"/>
    </source>
</evidence>
<reference evidence="6 7" key="1">
    <citation type="submission" date="2020-11" db="EMBL/GenBank/DDBJ databases">
        <title>WGS of Herminiimonas contaminans strain Marseille-Q4544 isolated from planarians Schmidtea mediterranea.</title>
        <authorList>
            <person name="Kangale L."/>
        </authorList>
    </citation>
    <scope>NUCLEOTIDE SEQUENCE [LARGE SCALE GENOMIC DNA]</scope>
    <source>
        <strain evidence="6 7">Marseille-Q4544</strain>
    </source>
</reference>
<comment type="catalytic activity">
    <reaction evidence="2">
        <text>2 GTP = 3',3'-c-di-GMP + 2 diphosphate</text>
        <dbReference type="Rhea" id="RHEA:24898"/>
        <dbReference type="ChEBI" id="CHEBI:33019"/>
        <dbReference type="ChEBI" id="CHEBI:37565"/>
        <dbReference type="ChEBI" id="CHEBI:58805"/>
        <dbReference type="EC" id="2.7.7.65"/>
    </reaction>
</comment>
<accession>A0ABS0ETL0</accession>
<protein>
    <recommendedName>
        <fullName evidence="1">diguanylate cyclase</fullName>
        <ecNumber evidence="1">2.7.7.65</ecNumber>
    </recommendedName>
</protein>
<feature type="domain" description="Response regulatory" evidence="4">
    <location>
        <begin position="23"/>
        <end position="140"/>
    </location>
</feature>
<dbReference type="RefSeq" id="WP_175624399.1">
    <property type="nucleotide sequence ID" value="NZ_JADOEL010000007.1"/>
</dbReference>
<dbReference type="Proteomes" id="UP000657372">
    <property type="component" value="Unassembled WGS sequence"/>
</dbReference>
<evidence type="ECO:0000313" key="6">
    <source>
        <dbReference type="EMBL" id="MBF8178195.1"/>
    </source>
</evidence>
<evidence type="ECO:0000256" key="1">
    <source>
        <dbReference type="ARBA" id="ARBA00012528"/>
    </source>
</evidence>
<dbReference type="Gene3D" id="3.40.50.2300">
    <property type="match status" value="1"/>
</dbReference>
<dbReference type="InterPro" id="IPR029787">
    <property type="entry name" value="Nucleotide_cyclase"/>
</dbReference>
<gene>
    <name evidence="6" type="ORF">IXC47_10920</name>
</gene>
<dbReference type="InterPro" id="IPR043128">
    <property type="entry name" value="Rev_trsase/Diguanyl_cyclase"/>
</dbReference>
<dbReference type="NCBIfam" id="TIGR00254">
    <property type="entry name" value="GGDEF"/>
    <property type="match status" value="1"/>
</dbReference>
<evidence type="ECO:0000259" key="5">
    <source>
        <dbReference type="PROSITE" id="PS50887"/>
    </source>
</evidence>
<dbReference type="InterPro" id="IPR001789">
    <property type="entry name" value="Sig_transdc_resp-reg_receiver"/>
</dbReference>
<dbReference type="PROSITE" id="PS50110">
    <property type="entry name" value="RESPONSE_REGULATORY"/>
    <property type="match status" value="1"/>
</dbReference>
<feature type="domain" description="GGDEF" evidence="5">
    <location>
        <begin position="204"/>
        <end position="341"/>
    </location>
</feature>
<evidence type="ECO:0000259" key="4">
    <source>
        <dbReference type="PROSITE" id="PS50110"/>
    </source>
</evidence>
<keyword evidence="3" id="KW-0597">Phosphoprotein</keyword>
<dbReference type="CDD" id="cd01949">
    <property type="entry name" value="GGDEF"/>
    <property type="match status" value="1"/>
</dbReference>
<organism evidence="6 7">
    <name type="scientific">Herminiimonas contaminans</name>
    <dbReference type="NCBI Taxonomy" id="1111140"/>
    <lineage>
        <taxon>Bacteria</taxon>
        <taxon>Pseudomonadati</taxon>
        <taxon>Pseudomonadota</taxon>
        <taxon>Betaproteobacteria</taxon>
        <taxon>Burkholderiales</taxon>
        <taxon>Oxalobacteraceae</taxon>
        <taxon>Herminiimonas</taxon>
    </lineage>
</organism>
<dbReference type="PROSITE" id="PS50887">
    <property type="entry name" value="GGDEF"/>
    <property type="match status" value="1"/>
</dbReference>
<dbReference type="PANTHER" id="PTHR45138:SF9">
    <property type="entry name" value="DIGUANYLATE CYCLASE DGCM-RELATED"/>
    <property type="match status" value="1"/>
</dbReference>
<evidence type="ECO:0000256" key="3">
    <source>
        <dbReference type="PROSITE-ProRule" id="PRU00169"/>
    </source>
</evidence>
<dbReference type="Pfam" id="PF00990">
    <property type="entry name" value="GGDEF"/>
    <property type="match status" value="1"/>
</dbReference>